<dbReference type="Pfam" id="PF07647">
    <property type="entry name" value="SAM_2"/>
    <property type="match status" value="1"/>
</dbReference>
<dbReference type="InterPro" id="IPR019018">
    <property type="entry name" value="Rab-bd_FIP-RBD"/>
</dbReference>
<dbReference type="InterPro" id="IPR013761">
    <property type="entry name" value="SAM/pointed_sf"/>
</dbReference>
<feature type="non-terminal residue" evidence="5">
    <location>
        <position position="1"/>
    </location>
</feature>
<feature type="compositionally biased region" description="Low complexity" evidence="2">
    <location>
        <begin position="208"/>
        <end position="228"/>
    </location>
</feature>
<dbReference type="Gene3D" id="1.10.150.50">
    <property type="entry name" value="Transcription Factor, Ets-1"/>
    <property type="match status" value="1"/>
</dbReference>
<evidence type="ECO:0000259" key="4">
    <source>
        <dbReference type="PROSITE" id="PS51511"/>
    </source>
</evidence>
<accession>A0AA89BR08</accession>
<evidence type="ECO:0000259" key="3">
    <source>
        <dbReference type="PROSITE" id="PS50105"/>
    </source>
</evidence>
<dbReference type="SUPFAM" id="SSF47769">
    <property type="entry name" value="SAM/Pointed domain"/>
    <property type="match status" value="1"/>
</dbReference>
<dbReference type="EMBL" id="VSWD01000013">
    <property type="protein sequence ID" value="KAK3084309.1"/>
    <property type="molecule type" value="Genomic_DNA"/>
</dbReference>
<dbReference type="InterPro" id="IPR036034">
    <property type="entry name" value="PDZ_sf"/>
</dbReference>
<dbReference type="InterPro" id="IPR001660">
    <property type="entry name" value="SAM"/>
</dbReference>
<organism evidence="5 6">
    <name type="scientific">Pinctada imbricata</name>
    <name type="common">Atlantic pearl-oyster</name>
    <name type="synonym">Pinctada martensii</name>
    <dbReference type="NCBI Taxonomy" id="66713"/>
    <lineage>
        <taxon>Eukaryota</taxon>
        <taxon>Metazoa</taxon>
        <taxon>Spiralia</taxon>
        <taxon>Lophotrochozoa</taxon>
        <taxon>Mollusca</taxon>
        <taxon>Bivalvia</taxon>
        <taxon>Autobranchia</taxon>
        <taxon>Pteriomorphia</taxon>
        <taxon>Pterioida</taxon>
        <taxon>Pterioidea</taxon>
        <taxon>Pteriidae</taxon>
        <taxon>Pinctada</taxon>
    </lineage>
</organism>
<evidence type="ECO:0000256" key="1">
    <source>
        <dbReference type="SAM" id="Coils"/>
    </source>
</evidence>
<sequence>SSILLQQMSVKRLDLEKSSDRISSELELLQKINEEQNQRISNTLTELQQQQLTNQRLLQSDWMEKSHHHSNIEASGVTSPGSRKVQREPSVIRKLRQWNTSEVIKWLENRKLHRFIFLFQRHHVTGPDLADLKLPFLESYEHISTEERELLLSEVYELLHLELDDDDDLMRITTPKEKEKYLAAKQIAGKDKEHVYHRSQSVPAVYLSSQTSASSSSSPSSTTSSPTPKLRKKSDTETHGVLSKLVQKPNFLDITPHKSKAHSPNPIRKSFEKLKPKKRSSSSSASLYEALHGHPGQKVTCCVLHKHNGQFGISMEKKPNGQFIVSQSNQELLVKAGDRVLEVNGQPCTHSLDVEEIYRENDKLYIVTGSSLTSPSDSPTSYDWKWQKLRTYLQDMKEKDIDPGHMMEHLPQDQIQDIKDKAALQEELDSVRAQLAEQHLLIEKLQEEMSDTKAELEEVREHKDKAVSALKAKVQARKGKSDAPKHGETQYYKITMETLNVDSANKDQIMESLKEIVKEASRQKYYLDRLISVVIEEVPWILEQVDADFDNVSIDGQTEEFC</sequence>
<feature type="coiled-coil region" evidence="1">
    <location>
        <begin position="15"/>
        <end position="53"/>
    </location>
</feature>
<dbReference type="PANTHER" id="PTHR12573:SF4">
    <property type="entry name" value="AT09986P-RELATED"/>
    <property type="match status" value="1"/>
</dbReference>
<gene>
    <name evidence="5" type="ORF">FSP39_011384</name>
</gene>
<dbReference type="PROSITE" id="PS50105">
    <property type="entry name" value="SAM_DOMAIN"/>
    <property type="match status" value="1"/>
</dbReference>
<protein>
    <recommendedName>
        <fullName evidence="7">PDZ domain-containing protein</fullName>
    </recommendedName>
</protein>
<keyword evidence="1" id="KW-0175">Coiled coil</keyword>
<dbReference type="SUPFAM" id="SSF50156">
    <property type="entry name" value="PDZ domain-like"/>
    <property type="match status" value="1"/>
</dbReference>
<dbReference type="PANTHER" id="PTHR12573">
    <property type="entry name" value="AT09986P-RELATED"/>
    <property type="match status" value="1"/>
</dbReference>
<evidence type="ECO:0008006" key="7">
    <source>
        <dbReference type="Google" id="ProtNLM"/>
    </source>
</evidence>
<comment type="caution">
    <text evidence="5">The sequence shown here is derived from an EMBL/GenBank/DDBJ whole genome shotgun (WGS) entry which is preliminary data.</text>
</comment>
<reference evidence="5" key="1">
    <citation type="submission" date="2019-08" db="EMBL/GenBank/DDBJ databases">
        <title>The improved chromosome-level genome for the pearl oyster Pinctada fucata martensii using PacBio sequencing and Hi-C.</title>
        <authorList>
            <person name="Zheng Z."/>
        </authorList>
    </citation>
    <scope>NUCLEOTIDE SEQUENCE</scope>
    <source>
        <strain evidence="5">ZZ-2019</strain>
        <tissue evidence="5">Adductor muscle</tissue>
    </source>
</reference>
<feature type="domain" description="FIP-RBD" evidence="4">
    <location>
        <begin position="483"/>
        <end position="545"/>
    </location>
</feature>
<evidence type="ECO:0000313" key="5">
    <source>
        <dbReference type="EMBL" id="KAK3084309.1"/>
    </source>
</evidence>
<dbReference type="PROSITE" id="PS51511">
    <property type="entry name" value="FIP_RBD"/>
    <property type="match status" value="1"/>
</dbReference>
<feature type="domain" description="SAM" evidence="3">
    <location>
        <begin position="98"/>
        <end position="161"/>
    </location>
</feature>
<feature type="coiled-coil region" evidence="1">
    <location>
        <begin position="421"/>
        <end position="473"/>
    </location>
</feature>
<evidence type="ECO:0000256" key="2">
    <source>
        <dbReference type="SAM" id="MobiDB-lite"/>
    </source>
</evidence>
<feature type="region of interest" description="Disordered" evidence="2">
    <location>
        <begin position="207"/>
        <end position="287"/>
    </location>
</feature>
<keyword evidence="6" id="KW-1185">Reference proteome</keyword>
<dbReference type="Proteomes" id="UP001186944">
    <property type="component" value="Unassembled WGS sequence"/>
</dbReference>
<name>A0AA89BR08_PINIB</name>
<evidence type="ECO:0000313" key="6">
    <source>
        <dbReference type="Proteomes" id="UP001186944"/>
    </source>
</evidence>
<proteinExistence type="predicted"/>
<dbReference type="AlphaFoldDB" id="A0AA89BR08"/>